<protein>
    <submittedName>
        <fullName evidence="1">Uncharacterized protein</fullName>
    </submittedName>
</protein>
<gene>
    <name evidence="1" type="ORF">ERS007739_05753</name>
</gene>
<dbReference type="AlphaFoldDB" id="A0A916PAM7"/>
<sequence>MAASSSFSVVLTTIVTGSPLCWPSSPEANRPRSAAKNAS</sequence>
<proteinExistence type="predicted"/>
<name>A0A916PAM7_MYCTX</name>
<reference evidence="2" key="1">
    <citation type="submission" date="2015-03" db="EMBL/GenBank/DDBJ databases">
        <authorList>
            <consortium name="Pathogen Informatics"/>
        </authorList>
    </citation>
    <scope>NUCLEOTIDE SEQUENCE [LARGE SCALE GENOMIC DNA]</scope>
    <source>
        <strain evidence="2">N09902308</strain>
    </source>
</reference>
<comment type="caution">
    <text evidence="1">The sequence shown here is derived from an EMBL/GenBank/DDBJ whole genome shotgun (WGS) entry which is preliminary data.</text>
</comment>
<evidence type="ECO:0000313" key="1">
    <source>
        <dbReference type="EMBL" id="CPC71852.1"/>
    </source>
</evidence>
<dbReference type="EMBL" id="CSBK01005488">
    <property type="protein sequence ID" value="CPC71852.1"/>
    <property type="molecule type" value="Genomic_DNA"/>
</dbReference>
<dbReference type="Proteomes" id="UP000039021">
    <property type="component" value="Unassembled WGS sequence"/>
</dbReference>
<accession>A0A916PAM7</accession>
<organism evidence="1 2">
    <name type="scientific">Mycobacterium tuberculosis</name>
    <dbReference type="NCBI Taxonomy" id="1773"/>
    <lineage>
        <taxon>Bacteria</taxon>
        <taxon>Bacillati</taxon>
        <taxon>Actinomycetota</taxon>
        <taxon>Actinomycetes</taxon>
        <taxon>Mycobacteriales</taxon>
        <taxon>Mycobacteriaceae</taxon>
        <taxon>Mycobacterium</taxon>
        <taxon>Mycobacterium tuberculosis complex</taxon>
    </lineage>
</organism>
<evidence type="ECO:0000313" key="2">
    <source>
        <dbReference type="Proteomes" id="UP000039021"/>
    </source>
</evidence>